<keyword evidence="3" id="KW-1185">Reference proteome</keyword>
<organism evidence="2 3">
    <name type="scientific">Geosmithia morbida</name>
    <dbReference type="NCBI Taxonomy" id="1094350"/>
    <lineage>
        <taxon>Eukaryota</taxon>
        <taxon>Fungi</taxon>
        <taxon>Dikarya</taxon>
        <taxon>Ascomycota</taxon>
        <taxon>Pezizomycotina</taxon>
        <taxon>Sordariomycetes</taxon>
        <taxon>Hypocreomycetidae</taxon>
        <taxon>Hypocreales</taxon>
        <taxon>Bionectriaceae</taxon>
        <taxon>Geosmithia</taxon>
    </lineage>
</organism>
<dbReference type="InterPro" id="IPR013078">
    <property type="entry name" value="His_Pase_superF_clade-1"/>
</dbReference>
<accession>A0A9P5D2W5</accession>
<protein>
    <submittedName>
        <fullName evidence="2">Broad specificity phosphatase PhoE</fullName>
    </submittedName>
</protein>
<evidence type="ECO:0000256" key="1">
    <source>
        <dbReference type="SAM" id="MobiDB-lite"/>
    </source>
</evidence>
<feature type="region of interest" description="Disordered" evidence="1">
    <location>
        <begin position="78"/>
        <end position="97"/>
    </location>
</feature>
<dbReference type="PANTHER" id="PTHR48100">
    <property type="entry name" value="BROAD-SPECIFICITY PHOSPHATASE YOR283W-RELATED"/>
    <property type="match status" value="1"/>
</dbReference>
<evidence type="ECO:0000313" key="2">
    <source>
        <dbReference type="EMBL" id="KAF4125538.1"/>
    </source>
</evidence>
<dbReference type="CDD" id="cd07067">
    <property type="entry name" value="HP_PGM_like"/>
    <property type="match status" value="1"/>
</dbReference>
<dbReference type="GO" id="GO:0005737">
    <property type="term" value="C:cytoplasm"/>
    <property type="evidence" value="ECO:0007669"/>
    <property type="project" value="TreeGrafter"/>
</dbReference>
<evidence type="ECO:0000313" key="3">
    <source>
        <dbReference type="Proteomes" id="UP000749293"/>
    </source>
</evidence>
<feature type="region of interest" description="Disordered" evidence="1">
    <location>
        <begin position="243"/>
        <end position="262"/>
    </location>
</feature>
<comment type="caution">
    <text evidence="2">The sequence shown here is derived from an EMBL/GenBank/DDBJ whole genome shotgun (WGS) entry which is preliminary data.</text>
</comment>
<dbReference type="GO" id="GO:0016791">
    <property type="term" value="F:phosphatase activity"/>
    <property type="evidence" value="ECO:0007669"/>
    <property type="project" value="TreeGrafter"/>
</dbReference>
<gene>
    <name evidence="2" type="ORF">GMORB2_0782</name>
</gene>
<dbReference type="GeneID" id="55967012"/>
<name>A0A9P5D2W5_9HYPO</name>
<sequence>MPAIIHLVRHAQGYHNLSVENEQMHDPDLTPLGEEQCSALREAFGQEQHAKVKCLVASPLRRTLHTCILGFAPRLSEGEEEEQQQQQQQQGQRGRVRVNPNLYPVRALDILQEVSAEPCDTGSSTDRLAAEFGSRVDLTGVDDADWTDKTSGSSRFEPTAEKLTARAKEARKVLRRIASEFGGEGVEEVHIVVVTHGGFLHFLTDDWTGIPQGKATGWSNCEYRSYQFVDSTYKDDDAELQETEGSWRRRSGSITRPTRTEQKEMGAVVQDSLTPLLKLKVY</sequence>
<dbReference type="InterPro" id="IPR029033">
    <property type="entry name" value="His_PPase_superfam"/>
</dbReference>
<dbReference type="RefSeq" id="XP_035324190.1">
    <property type="nucleotide sequence ID" value="XM_035462766.1"/>
</dbReference>
<dbReference type="Gene3D" id="3.40.50.1240">
    <property type="entry name" value="Phosphoglycerate mutase-like"/>
    <property type="match status" value="1"/>
</dbReference>
<dbReference type="SUPFAM" id="SSF53254">
    <property type="entry name" value="Phosphoglycerate mutase-like"/>
    <property type="match status" value="1"/>
</dbReference>
<dbReference type="EMBL" id="JAANYQ010000002">
    <property type="protein sequence ID" value="KAF4125538.1"/>
    <property type="molecule type" value="Genomic_DNA"/>
</dbReference>
<dbReference type="Proteomes" id="UP000749293">
    <property type="component" value="Unassembled WGS sequence"/>
</dbReference>
<dbReference type="Pfam" id="PF00300">
    <property type="entry name" value="His_Phos_1"/>
    <property type="match status" value="2"/>
</dbReference>
<dbReference type="AlphaFoldDB" id="A0A9P5D2W5"/>
<dbReference type="OrthoDB" id="496981at2759"/>
<dbReference type="InterPro" id="IPR050275">
    <property type="entry name" value="PGM_Phosphatase"/>
</dbReference>
<reference evidence="2" key="1">
    <citation type="submission" date="2020-03" db="EMBL/GenBank/DDBJ databases">
        <title>Site-based positive gene gene selection in Geosmithia morbida across the United States reveals a broad range of putative effectors and factors for local host and environmental adapation.</title>
        <authorList>
            <person name="Onufrak A."/>
            <person name="Murdoch R.W."/>
            <person name="Gazis R."/>
            <person name="Huff M."/>
            <person name="Staton M."/>
            <person name="Klingeman W."/>
            <person name="Hadziabdic D."/>
        </authorList>
    </citation>
    <scope>NUCLEOTIDE SEQUENCE</scope>
    <source>
        <strain evidence="2">1262</strain>
    </source>
</reference>
<dbReference type="SMART" id="SM00855">
    <property type="entry name" value="PGAM"/>
    <property type="match status" value="1"/>
</dbReference>
<proteinExistence type="predicted"/>
<dbReference type="PANTHER" id="PTHR48100:SF54">
    <property type="entry name" value="PHOSPHATASE SPAC5H10.03-RELATED"/>
    <property type="match status" value="1"/>
</dbReference>